<proteinExistence type="predicted"/>
<evidence type="ECO:0000256" key="4">
    <source>
        <dbReference type="ARBA" id="ARBA00022801"/>
    </source>
</evidence>
<gene>
    <name evidence="8" type="ORF">GCM10009742_20380</name>
</gene>
<comment type="cofactor">
    <cofactor evidence="2">
        <name>Mg(2+)</name>
        <dbReference type="ChEBI" id="CHEBI:18420"/>
    </cofactor>
</comment>
<comment type="cofactor">
    <cofactor evidence="1">
        <name>Mn(2+)</name>
        <dbReference type="ChEBI" id="CHEBI:29035"/>
    </cofactor>
</comment>
<keyword evidence="5" id="KW-0460">Magnesium</keyword>
<dbReference type="Proteomes" id="UP001500190">
    <property type="component" value="Unassembled WGS sequence"/>
</dbReference>
<comment type="caution">
    <text evidence="8">The sequence shown here is derived from an EMBL/GenBank/DDBJ whole genome shotgun (WGS) entry which is preliminary data.</text>
</comment>
<evidence type="ECO:0000256" key="2">
    <source>
        <dbReference type="ARBA" id="ARBA00001946"/>
    </source>
</evidence>
<organism evidence="8 9">
    <name type="scientific">Kribbella karoonensis</name>
    <dbReference type="NCBI Taxonomy" id="324851"/>
    <lineage>
        <taxon>Bacteria</taxon>
        <taxon>Bacillati</taxon>
        <taxon>Actinomycetota</taxon>
        <taxon>Actinomycetes</taxon>
        <taxon>Propionibacteriales</taxon>
        <taxon>Kribbellaceae</taxon>
        <taxon>Kribbella</taxon>
    </lineage>
</organism>
<accession>A0ABP4PAQ5</accession>
<evidence type="ECO:0000256" key="3">
    <source>
        <dbReference type="ARBA" id="ARBA00022723"/>
    </source>
</evidence>
<dbReference type="InterPro" id="IPR039121">
    <property type="entry name" value="NUDT19"/>
</dbReference>
<feature type="domain" description="Nudix hydrolase" evidence="7">
    <location>
        <begin position="41"/>
        <end position="261"/>
    </location>
</feature>
<evidence type="ECO:0000256" key="1">
    <source>
        <dbReference type="ARBA" id="ARBA00001936"/>
    </source>
</evidence>
<dbReference type="PANTHER" id="PTHR12318:SF0">
    <property type="entry name" value="ACYL-COENZYME A DIPHOSPHATASE NUDT19"/>
    <property type="match status" value="1"/>
</dbReference>
<dbReference type="InterPro" id="IPR000086">
    <property type="entry name" value="NUDIX_hydrolase_dom"/>
</dbReference>
<evidence type="ECO:0000259" key="7">
    <source>
        <dbReference type="PROSITE" id="PS51462"/>
    </source>
</evidence>
<evidence type="ECO:0000313" key="9">
    <source>
        <dbReference type="Proteomes" id="UP001500190"/>
    </source>
</evidence>
<reference evidence="9" key="1">
    <citation type="journal article" date="2019" name="Int. J. Syst. Evol. Microbiol.">
        <title>The Global Catalogue of Microorganisms (GCM) 10K type strain sequencing project: providing services to taxonomists for standard genome sequencing and annotation.</title>
        <authorList>
            <consortium name="The Broad Institute Genomics Platform"/>
            <consortium name="The Broad Institute Genome Sequencing Center for Infectious Disease"/>
            <person name="Wu L."/>
            <person name="Ma J."/>
        </authorList>
    </citation>
    <scope>NUCLEOTIDE SEQUENCE [LARGE SCALE GENOMIC DNA]</scope>
    <source>
        <strain evidence="9">JCM 14304</strain>
    </source>
</reference>
<dbReference type="PROSITE" id="PS51462">
    <property type="entry name" value="NUDIX"/>
    <property type="match status" value="1"/>
</dbReference>
<dbReference type="CDD" id="cd18870">
    <property type="entry name" value="NUDIX_AcylCoAdiphos_Nudt19"/>
    <property type="match status" value="1"/>
</dbReference>
<keyword evidence="4" id="KW-0378">Hydrolase</keyword>
<keyword evidence="3" id="KW-0479">Metal-binding</keyword>
<dbReference type="PANTHER" id="PTHR12318">
    <property type="entry name" value="TESTOSTERONE-REGULATED PROTEIN RP2"/>
    <property type="match status" value="1"/>
</dbReference>
<evidence type="ECO:0000256" key="6">
    <source>
        <dbReference type="ARBA" id="ARBA00023211"/>
    </source>
</evidence>
<dbReference type="EMBL" id="BAAAND010000003">
    <property type="protein sequence ID" value="GAA1576639.1"/>
    <property type="molecule type" value="Genomic_DNA"/>
</dbReference>
<dbReference type="Gene3D" id="3.90.79.10">
    <property type="entry name" value="Nucleoside Triphosphate Pyrophosphohydrolase"/>
    <property type="match status" value="1"/>
</dbReference>
<protein>
    <recommendedName>
        <fullName evidence="7">Nudix hydrolase domain-containing protein</fullName>
    </recommendedName>
</protein>
<evidence type="ECO:0000256" key="5">
    <source>
        <dbReference type="ARBA" id="ARBA00022842"/>
    </source>
</evidence>
<evidence type="ECO:0000313" key="8">
    <source>
        <dbReference type="EMBL" id="GAA1576639.1"/>
    </source>
</evidence>
<dbReference type="InterPro" id="IPR015797">
    <property type="entry name" value="NUDIX_hydrolase-like_dom_sf"/>
</dbReference>
<sequence length="303" mass="32603">MSAGRPAGIRPVMRDLRSQLMTGRMAEVALEYARGTRTPSAPRPASTVVLLRDVSAGPGDAASAAGLERSASGVEVYLLRRQRTMAFAAGMTVFPGGRVDPTDSTVADSWSGPAPEWFGERLGCSAETAAAYVAAAVRETFEESGVLLAGPSPDAVVGDTTGDDWERDRVALESRELGFSEFLHRRGLLLRADLLAPWTHWITPEFEPKRYDTAFFVAALPAGQVTRDVTSESDQVTWIRPADAVTAVDAGEMLMLPPTYICCHDLTRYGDVPAILAAAGDREIRAIMPTVRVDGDQAYLETT</sequence>
<dbReference type="SUPFAM" id="SSF55811">
    <property type="entry name" value="Nudix"/>
    <property type="match status" value="1"/>
</dbReference>
<keyword evidence="6" id="KW-0464">Manganese</keyword>
<keyword evidence="9" id="KW-1185">Reference proteome</keyword>
<name>A0ABP4PAQ5_9ACTN</name>